<sequence length="207" mass="23785">MPHQHEDVTATMCSDLGLEHMFLAGAYTGERQIAPGNRLDVVLRDAQRCIAEDDSKQEKVRVWYRQTSTAWARALEVEEEEEEEEYDERDQRAEREAMEAMAGTTDQLATSFAYWVVRNEMRATSLIDTSDPTVQNSEFIIRLPFPQRNNPLVLQREINGAGACELSVLDKYRNEWVPIETGDTPFDGLVDAAHQVWTKYCIYHVIN</sequence>
<dbReference type="EMBL" id="MW018138">
    <property type="protein sequence ID" value="QPB44394.1"/>
    <property type="molecule type" value="Genomic_DNA"/>
</dbReference>
<evidence type="ECO:0000313" key="1">
    <source>
        <dbReference type="EMBL" id="QPB44394.1"/>
    </source>
</evidence>
<dbReference type="Proteomes" id="UP001162098">
    <property type="component" value="Segment"/>
</dbReference>
<name>A0A7S8BD25_9VIRU</name>
<protein>
    <submittedName>
        <fullName evidence="1">Uncharacterized protein</fullName>
    </submittedName>
</protein>
<proteinExistence type="predicted"/>
<accession>A0A7S8BD25</accession>
<keyword evidence="2" id="KW-1185">Reference proteome</keyword>
<reference evidence="1 2" key="1">
    <citation type="submission" date="2020-09" db="EMBL/GenBank/DDBJ databases">
        <authorList>
            <person name="Zhang R."/>
            <person name="Garcia K."/>
            <person name="Ogata H."/>
        </authorList>
    </citation>
    <scope>NUCLEOTIDE SEQUENCE [LARGE SCALE GENOMIC DNA]</scope>
    <source>
        <strain evidence="2">stheno</strain>
    </source>
</reference>
<evidence type="ECO:0000313" key="2">
    <source>
        <dbReference type="Proteomes" id="UP001162098"/>
    </source>
</evidence>
<dbReference type="KEGG" id="vg:80543590"/>
<organism evidence="1 2">
    <name type="scientific">Medusavirus stheno T3</name>
    <dbReference type="NCBI Taxonomy" id="3069717"/>
    <lineage>
        <taxon>Viruses</taxon>
        <taxon>Varidnaviria</taxon>
        <taxon>Bamfordvirae</taxon>
        <taxon>Nucleocytoviricota</taxon>
        <taxon>Megaviricetes</taxon>
        <taxon>Mamonoviridae</taxon>
        <taxon>Medusavirus</taxon>
        <taxon>Medusavirus sthenus</taxon>
    </lineage>
</organism>